<gene>
    <name evidence="1" type="ORF">BDK51DRAFT_19978</name>
</gene>
<dbReference type="PANTHER" id="PTHR37984:SF5">
    <property type="entry name" value="PROTEIN NYNRIN-LIKE"/>
    <property type="match status" value="1"/>
</dbReference>
<dbReference type="InterPro" id="IPR043128">
    <property type="entry name" value="Rev_trsase/Diguanyl_cyclase"/>
</dbReference>
<protein>
    <submittedName>
        <fullName evidence="1">Uncharacterized protein</fullName>
    </submittedName>
</protein>
<accession>A0A4P9WN59</accession>
<proteinExistence type="predicted"/>
<feature type="non-terminal residue" evidence="1">
    <location>
        <position position="1"/>
    </location>
</feature>
<reference evidence="2" key="1">
    <citation type="journal article" date="2018" name="Nat. Microbiol.">
        <title>Leveraging single-cell genomics to expand the fungal tree of life.</title>
        <authorList>
            <person name="Ahrendt S.R."/>
            <person name="Quandt C.A."/>
            <person name="Ciobanu D."/>
            <person name="Clum A."/>
            <person name="Salamov A."/>
            <person name="Andreopoulos B."/>
            <person name="Cheng J.F."/>
            <person name="Woyke T."/>
            <person name="Pelin A."/>
            <person name="Henrissat B."/>
            <person name="Reynolds N.K."/>
            <person name="Benny G.L."/>
            <person name="Smith M.E."/>
            <person name="James T.Y."/>
            <person name="Grigoriev I.V."/>
        </authorList>
    </citation>
    <scope>NUCLEOTIDE SEQUENCE [LARGE SCALE GENOMIC DNA]</scope>
</reference>
<name>A0A4P9WN59_9FUNG</name>
<dbReference type="SUPFAM" id="SSF56672">
    <property type="entry name" value="DNA/RNA polymerases"/>
    <property type="match status" value="1"/>
</dbReference>
<dbReference type="AlphaFoldDB" id="A0A4P9WN59"/>
<dbReference type="Proteomes" id="UP000269721">
    <property type="component" value="Unassembled WGS sequence"/>
</dbReference>
<sequence>LLAKRTKITLYAANIPALGYELSRDGLHHHLMKAEYIRPSPTPHSKQDVSSFLGLVNYLQKFMLDVTNATRVLHCLSRKDTLFQ</sequence>
<keyword evidence="2" id="KW-1185">Reference proteome</keyword>
<dbReference type="OrthoDB" id="2155711at2759"/>
<organism evidence="1 2">
    <name type="scientific">Blyttiomyces helicus</name>
    <dbReference type="NCBI Taxonomy" id="388810"/>
    <lineage>
        <taxon>Eukaryota</taxon>
        <taxon>Fungi</taxon>
        <taxon>Fungi incertae sedis</taxon>
        <taxon>Chytridiomycota</taxon>
        <taxon>Chytridiomycota incertae sedis</taxon>
        <taxon>Chytridiomycetes</taxon>
        <taxon>Chytridiomycetes incertae sedis</taxon>
        <taxon>Blyttiomyces</taxon>
    </lineage>
</organism>
<dbReference type="Gene3D" id="3.30.70.270">
    <property type="match status" value="1"/>
</dbReference>
<dbReference type="InterPro" id="IPR043502">
    <property type="entry name" value="DNA/RNA_pol_sf"/>
</dbReference>
<dbReference type="EMBL" id="KZ994062">
    <property type="protein sequence ID" value="RKO93942.1"/>
    <property type="molecule type" value="Genomic_DNA"/>
</dbReference>
<evidence type="ECO:0000313" key="1">
    <source>
        <dbReference type="EMBL" id="RKO93942.1"/>
    </source>
</evidence>
<dbReference type="InterPro" id="IPR050951">
    <property type="entry name" value="Retrovirus_Pol_polyprotein"/>
</dbReference>
<dbReference type="PANTHER" id="PTHR37984">
    <property type="entry name" value="PROTEIN CBG26694"/>
    <property type="match status" value="1"/>
</dbReference>
<evidence type="ECO:0000313" key="2">
    <source>
        <dbReference type="Proteomes" id="UP000269721"/>
    </source>
</evidence>